<comment type="catalytic activity">
    <reaction evidence="7">
        <text>beta-D-GalNAc-(1-&gt;4)-alpha-L-IdoA-(1-&gt;3)-beta-D-GalNAc-4-sulfate-(1-&gt;4)-alpha-L-IdoA-(1-&gt;3)-D-GalNAc-4-sulfate + H2O = alpha-L-IdoA-(1-&gt;3)-beta-D-GalNAc-4-sulfate-(1-&gt;4)-alpha-L-IdoA-(1-&gt;3)-D-GalNAc-4-sulfate + N-acetyl-D-galactosamine</text>
        <dbReference type="Rhea" id="RHEA:64372"/>
        <dbReference type="ChEBI" id="CHEBI:15377"/>
        <dbReference type="ChEBI" id="CHEBI:28037"/>
        <dbReference type="ChEBI" id="CHEBI:152565"/>
        <dbReference type="ChEBI" id="CHEBI:152566"/>
    </reaction>
    <physiologicalReaction direction="left-to-right" evidence="7">
        <dbReference type="Rhea" id="RHEA:64373"/>
    </physiologicalReaction>
</comment>
<feature type="non-terminal residue" evidence="18">
    <location>
        <position position="1"/>
    </location>
</feature>
<dbReference type="STRING" id="8022.A0A060YXT7"/>
<evidence type="ECO:0000313" key="19">
    <source>
        <dbReference type="Proteomes" id="UP000193380"/>
    </source>
</evidence>
<evidence type="ECO:0000256" key="14">
    <source>
        <dbReference type="ARBA" id="ARBA00046515"/>
    </source>
</evidence>
<dbReference type="Proteomes" id="UP000193380">
    <property type="component" value="Unassembled WGS sequence"/>
</dbReference>
<comment type="function">
    <text evidence="13">Hydrolyzes the non-reducing end N-acetyl-D-hexosamine and/or sulfated N-acetyl-D-hexosamine of glycoconjugates, such as the oligosaccharide moieties from proteins and neutral glycolipids, or from certain mucopolysaccharides. The isozyme S is as active as the isozyme A on the anionic bis-sulfated glycans, the chondroitin-6-sulfate trisaccharide (C6S-3), and the dermatan sulfate pentasaccharide, and the sulfated glycosphingolipid SM2. The isozyme B does not hydrolyze each of these substrates, however hydrolyzes efficiently neutral oligosaccharide. Only the isozyme A is responsible for the degradation of GM2 gangliosides in the presence of GM2A.</text>
</comment>
<proteinExistence type="inferred from homology"/>
<dbReference type="Gene3D" id="3.20.20.80">
    <property type="entry name" value="Glycosidases"/>
    <property type="match status" value="1"/>
</dbReference>
<evidence type="ECO:0000256" key="16">
    <source>
        <dbReference type="ARBA" id="ARBA00049464"/>
    </source>
</evidence>
<sequence>IPVDTVLHIWKGSPGQIQQELSSITLAGYRVILAAPWYINHIDYGQDWEKYYTIQPLNFTGTEQQKKLVIGGEVCMWGEYVDATNLSPRLWPRASAAGERLWSDERMTSSVIDAFPRLVDFRCRLLRYRVMLI</sequence>
<evidence type="ECO:0000256" key="4">
    <source>
        <dbReference type="ARBA" id="ARBA00022729"/>
    </source>
</evidence>
<comment type="subunit">
    <text evidence="14">There are 3 beta-hexosaminidase isozymes: isozyme A (hexosaminidase A) is a heterodimer composed of one subunit alpha and one subunit beta (chain A and B); isozyme B (hexosaminidase B) is a homodimer of two beta subunits (two chains A and B); isozyme S (hexosaminidase S) is a homodimer of two alpha subunits. The composition of the dimer (isozyme A versus isozyme S) has a significant effect on the substrate specificity of the alpha subunit active site.</text>
</comment>
<dbReference type="PANTHER" id="PTHR22600">
    <property type="entry name" value="BETA-HEXOSAMINIDASE"/>
    <property type="match status" value="1"/>
</dbReference>
<comment type="catalytic activity">
    <reaction evidence="1">
        <text>Hydrolysis of terminal non-reducing N-acetyl-D-hexosamine residues in N-acetyl-beta-D-hexosaminides.</text>
        <dbReference type="EC" id="3.2.1.52"/>
    </reaction>
</comment>
<dbReference type="Pfam" id="PF00728">
    <property type="entry name" value="Glyco_hydro_20"/>
    <property type="match status" value="1"/>
</dbReference>
<gene>
    <name evidence="18" type="ORF">GSONMT00030665001</name>
</gene>
<name>A0A060YXT7_ONCMY</name>
<evidence type="ECO:0000256" key="6">
    <source>
        <dbReference type="ARBA" id="ARBA00023145"/>
    </source>
</evidence>
<comment type="catalytic activity">
    <reaction evidence="16">
        <text>N-acetyl-beta-D-6-sulfogalactosaminyl-(1-&gt;4)-alpha-L-iduronyl-(1-&gt;3)-N-acetyl-D-6-sulfogalactosamine + H2O = alpha-L-iduronyl-(1-&gt;3)-N-acetyl-D-6-sulfogalactosamine + N-acetyl-D-6-sulfogalactosamine</text>
        <dbReference type="Rhea" id="RHEA:64384"/>
        <dbReference type="ChEBI" id="CHEBI:15377"/>
        <dbReference type="ChEBI" id="CHEBI:152567"/>
        <dbReference type="ChEBI" id="CHEBI:152568"/>
        <dbReference type="ChEBI" id="CHEBI:153064"/>
    </reaction>
    <physiologicalReaction direction="left-to-right" evidence="16">
        <dbReference type="Rhea" id="RHEA:64385"/>
    </physiologicalReaction>
</comment>
<dbReference type="InterPro" id="IPR017853">
    <property type="entry name" value="GH"/>
</dbReference>
<evidence type="ECO:0000256" key="7">
    <source>
        <dbReference type="ARBA" id="ARBA00023505"/>
    </source>
</evidence>
<comment type="similarity">
    <text evidence="2">Belongs to the glycosyl hydrolase 20 family.</text>
</comment>
<accession>A0A060YXT7</accession>
<reference evidence="18" key="1">
    <citation type="journal article" date="2014" name="Nat. Commun.">
        <title>The rainbow trout genome provides novel insights into evolution after whole-genome duplication in vertebrates.</title>
        <authorList>
            <person name="Berthelot C."/>
            <person name="Brunet F."/>
            <person name="Chalopin D."/>
            <person name="Juanchich A."/>
            <person name="Bernard M."/>
            <person name="Noel B."/>
            <person name="Bento P."/>
            <person name="Da Silva C."/>
            <person name="Labadie K."/>
            <person name="Alberti A."/>
            <person name="Aury J.M."/>
            <person name="Louis A."/>
            <person name="Dehais P."/>
            <person name="Bardou P."/>
            <person name="Montfort J."/>
            <person name="Klopp C."/>
            <person name="Cabau C."/>
            <person name="Gaspin C."/>
            <person name="Thorgaard G.H."/>
            <person name="Boussaha M."/>
            <person name="Quillet E."/>
            <person name="Guyomard R."/>
            <person name="Galiana D."/>
            <person name="Bobe J."/>
            <person name="Volff J.N."/>
            <person name="Genet C."/>
            <person name="Wincker P."/>
            <person name="Jaillon O."/>
            <person name="Roest Crollius H."/>
            <person name="Guiguen Y."/>
        </authorList>
    </citation>
    <scope>NUCLEOTIDE SEQUENCE [LARGE SCALE GENOMIC DNA]</scope>
</reference>
<evidence type="ECO:0000259" key="17">
    <source>
        <dbReference type="Pfam" id="PF00728"/>
    </source>
</evidence>
<evidence type="ECO:0000256" key="1">
    <source>
        <dbReference type="ARBA" id="ARBA00001231"/>
    </source>
</evidence>
<dbReference type="InterPro" id="IPR015883">
    <property type="entry name" value="Glyco_hydro_20_cat"/>
</dbReference>
<evidence type="ECO:0000256" key="9">
    <source>
        <dbReference type="ARBA" id="ARBA00041405"/>
    </source>
</evidence>
<comment type="catalytic activity">
    <reaction evidence="11">
        <text>a ganglioside GM2 (d18:1(4E)) + H2O = a ganglioside GM3 (d18:1(4E)) + N-acetyl-beta-D-galactosamine</text>
        <dbReference type="Rhea" id="RHEA:47940"/>
        <dbReference type="ChEBI" id="CHEBI:15377"/>
        <dbReference type="ChEBI" id="CHEBI:28497"/>
        <dbReference type="ChEBI" id="CHEBI:60065"/>
        <dbReference type="ChEBI" id="CHEBI:71502"/>
    </reaction>
    <physiologicalReaction direction="left-to-right" evidence="11">
        <dbReference type="Rhea" id="RHEA:47941"/>
    </physiologicalReaction>
</comment>
<evidence type="ECO:0000256" key="5">
    <source>
        <dbReference type="ARBA" id="ARBA00022801"/>
    </source>
</evidence>
<feature type="domain" description="Glycoside hydrolase family 20 catalytic" evidence="17">
    <location>
        <begin position="4"/>
        <end position="104"/>
    </location>
</feature>
<dbReference type="PRINTS" id="PR00738">
    <property type="entry name" value="GLHYDRLASE20"/>
</dbReference>
<dbReference type="EMBL" id="FR925564">
    <property type="protein sequence ID" value="CDQ96407.1"/>
    <property type="molecule type" value="Genomic_DNA"/>
</dbReference>
<evidence type="ECO:0000256" key="8">
    <source>
        <dbReference type="ARBA" id="ARBA00040940"/>
    </source>
</evidence>
<reference evidence="18" key="2">
    <citation type="submission" date="2014-03" db="EMBL/GenBank/DDBJ databases">
        <authorList>
            <person name="Genoscope - CEA"/>
        </authorList>
    </citation>
    <scope>NUCLEOTIDE SEQUENCE</scope>
</reference>
<dbReference type="GO" id="GO:0004563">
    <property type="term" value="F:beta-N-acetylhexosaminidase activity"/>
    <property type="evidence" value="ECO:0007669"/>
    <property type="project" value="UniProtKB-EC"/>
</dbReference>
<evidence type="ECO:0000256" key="12">
    <source>
        <dbReference type="ARBA" id="ARBA00043827"/>
    </source>
</evidence>
<dbReference type="EC" id="3.2.1.52" evidence="3"/>
<dbReference type="GO" id="GO:0030203">
    <property type="term" value="P:glycosaminoglycan metabolic process"/>
    <property type="evidence" value="ECO:0007669"/>
    <property type="project" value="TreeGrafter"/>
</dbReference>
<evidence type="ECO:0000256" key="11">
    <source>
        <dbReference type="ARBA" id="ARBA00043767"/>
    </source>
</evidence>
<evidence type="ECO:0000256" key="2">
    <source>
        <dbReference type="ARBA" id="ARBA00006285"/>
    </source>
</evidence>
<keyword evidence="6" id="KW-0865">Zymogen</keyword>
<dbReference type="SUPFAM" id="SSF51445">
    <property type="entry name" value="(Trans)glycosidases"/>
    <property type="match status" value="1"/>
</dbReference>
<dbReference type="AlphaFoldDB" id="A0A060YXT7"/>
<keyword evidence="5" id="KW-0378">Hydrolase</keyword>
<dbReference type="PANTHER" id="PTHR22600:SF39">
    <property type="entry name" value="BETA-HEXOSAMINIDASE SUBUNIT ALPHA"/>
    <property type="match status" value="1"/>
</dbReference>
<organism evidence="18 19">
    <name type="scientific">Oncorhynchus mykiss</name>
    <name type="common">Rainbow trout</name>
    <name type="synonym">Salmo gairdneri</name>
    <dbReference type="NCBI Taxonomy" id="8022"/>
    <lineage>
        <taxon>Eukaryota</taxon>
        <taxon>Metazoa</taxon>
        <taxon>Chordata</taxon>
        <taxon>Craniata</taxon>
        <taxon>Vertebrata</taxon>
        <taxon>Euteleostomi</taxon>
        <taxon>Actinopterygii</taxon>
        <taxon>Neopterygii</taxon>
        <taxon>Teleostei</taxon>
        <taxon>Protacanthopterygii</taxon>
        <taxon>Salmoniformes</taxon>
        <taxon>Salmonidae</taxon>
        <taxon>Salmoninae</taxon>
        <taxon>Oncorhynchus</taxon>
    </lineage>
</organism>
<dbReference type="GO" id="GO:0005764">
    <property type="term" value="C:lysosome"/>
    <property type="evidence" value="ECO:0007669"/>
    <property type="project" value="TreeGrafter"/>
</dbReference>
<dbReference type="GO" id="GO:0006689">
    <property type="term" value="P:ganglioside catabolic process"/>
    <property type="evidence" value="ECO:0007669"/>
    <property type="project" value="TreeGrafter"/>
</dbReference>
<dbReference type="PaxDb" id="8022-A0A060YXT7"/>
<protein>
    <recommendedName>
        <fullName evidence="8">Beta-hexosaminidase subunit alpha</fullName>
        <ecNumber evidence="3">3.2.1.52</ecNumber>
    </recommendedName>
    <alternativeName>
        <fullName evidence="9">Beta-N-acetylhexosaminidase subunit alpha</fullName>
    </alternativeName>
    <alternativeName>
        <fullName evidence="10">N-acetyl-beta-glucosaminidase subunit alpha</fullName>
    </alternativeName>
</protein>
<keyword evidence="4" id="KW-0732">Signal</keyword>
<dbReference type="GO" id="GO:0016020">
    <property type="term" value="C:membrane"/>
    <property type="evidence" value="ECO:0007669"/>
    <property type="project" value="TreeGrafter"/>
</dbReference>
<dbReference type="InterPro" id="IPR025705">
    <property type="entry name" value="Beta_hexosaminidase_sua/sub"/>
</dbReference>
<evidence type="ECO:0000313" key="18">
    <source>
        <dbReference type="EMBL" id="CDQ96407.1"/>
    </source>
</evidence>
<dbReference type="GO" id="GO:0005975">
    <property type="term" value="P:carbohydrate metabolic process"/>
    <property type="evidence" value="ECO:0007669"/>
    <property type="project" value="InterPro"/>
</dbReference>
<evidence type="ECO:0000256" key="15">
    <source>
        <dbReference type="ARBA" id="ARBA00047301"/>
    </source>
</evidence>
<evidence type="ECO:0000256" key="13">
    <source>
        <dbReference type="ARBA" id="ARBA00045782"/>
    </source>
</evidence>
<evidence type="ECO:0000256" key="3">
    <source>
        <dbReference type="ARBA" id="ARBA00012663"/>
    </source>
</evidence>
<evidence type="ECO:0000256" key="10">
    <source>
        <dbReference type="ARBA" id="ARBA00043190"/>
    </source>
</evidence>
<comment type="catalytic activity">
    <reaction evidence="15">
        <text>N-acetyl-beta-D-galactosaminyl-(1-&gt;4)-beta-D-3-sulfogalactosyl-(1-&gt;4)-beta-D-glucosyl-(1&lt;-&gt;1')-ceramide + H2O = a beta-D-3-sulfogalactosyl-(1-&gt;4)-beta-D-glucosyl-(1&lt;-&gt;1')-ceramide + N-acetyl-beta-D-galactosamine</text>
        <dbReference type="Rhea" id="RHEA:48276"/>
        <dbReference type="ChEBI" id="CHEBI:15377"/>
        <dbReference type="ChEBI" id="CHEBI:28497"/>
        <dbReference type="ChEBI" id="CHEBI:90163"/>
        <dbReference type="ChEBI" id="CHEBI:90164"/>
    </reaction>
    <physiologicalReaction direction="left-to-right" evidence="15">
        <dbReference type="Rhea" id="RHEA:48277"/>
    </physiologicalReaction>
</comment>
<comment type="catalytic activity">
    <reaction evidence="12">
        <text>a ganglioside GM2 + H2O = a ganglioside GM3 + N-acetyl-beta-D-galactosamine</text>
        <dbReference type="Rhea" id="RHEA:47968"/>
        <dbReference type="ChEBI" id="CHEBI:15377"/>
        <dbReference type="ChEBI" id="CHEBI:28497"/>
        <dbReference type="ChEBI" id="CHEBI:79210"/>
        <dbReference type="ChEBI" id="CHEBI:79218"/>
    </reaction>
    <physiologicalReaction direction="left-to-right" evidence="12">
        <dbReference type="Rhea" id="RHEA:47969"/>
    </physiologicalReaction>
</comment>